<evidence type="ECO:0008006" key="3">
    <source>
        <dbReference type="Google" id="ProtNLM"/>
    </source>
</evidence>
<dbReference type="Proteomes" id="UP000040576">
    <property type="component" value="Unassembled WGS sequence"/>
</dbReference>
<dbReference type="PATRIC" id="fig|35841.6.peg.1268"/>
<name>A0A090IR20_9BACI</name>
<evidence type="ECO:0000313" key="1">
    <source>
        <dbReference type="EMBL" id="CEE00112.1"/>
    </source>
</evidence>
<dbReference type="eggNOG" id="COG1846">
    <property type="taxonomic scope" value="Bacteria"/>
</dbReference>
<proteinExistence type="predicted"/>
<accession>A0A090IR20</accession>
<organism evidence="1 2">
    <name type="scientific">Caldibacillus thermoamylovorans</name>
    <dbReference type="NCBI Taxonomy" id="35841"/>
    <lineage>
        <taxon>Bacteria</taxon>
        <taxon>Bacillati</taxon>
        <taxon>Bacillota</taxon>
        <taxon>Bacilli</taxon>
        <taxon>Bacillales</taxon>
        <taxon>Bacillaceae</taxon>
        <taxon>Caldibacillus</taxon>
    </lineage>
</organism>
<evidence type="ECO:0000313" key="2">
    <source>
        <dbReference type="Proteomes" id="UP000040576"/>
    </source>
</evidence>
<gene>
    <name evidence="1" type="ORF">BT1A1_0251</name>
</gene>
<dbReference type="AlphaFoldDB" id="A0A090IR20"/>
<dbReference type="EMBL" id="CCRF01000010">
    <property type="protein sequence ID" value="CEE00112.1"/>
    <property type="molecule type" value="Genomic_DNA"/>
</dbReference>
<sequence>MYPFIKRENDYSNCVALSGFFEAEAETILHLLQRVRKNVEKDWDYVENGNKRNY</sequence>
<protein>
    <recommendedName>
        <fullName evidence="3">MarR family transcriptional regulator</fullName>
    </recommendedName>
</protein>
<keyword evidence="2" id="KW-1185">Reference proteome</keyword>
<reference evidence="1 2" key="1">
    <citation type="submission" date="2014-07" db="EMBL/GenBank/DDBJ databases">
        <authorList>
            <person name="Wibberg Daniel"/>
        </authorList>
    </citation>
    <scope>NUCLEOTIDE SEQUENCE [LARGE SCALE GENOMIC DNA]</scope>
</reference>